<organism evidence="5 6">
    <name type="scientific">Pseudomonas nitroreducens</name>
    <dbReference type="NCBI Taxonomy" id="46680"/>
    <lineage>
        <taxon>Bacteria</taxon>
        <taxon>Pseudomonadati</taxon>
        <taxon>Pseudomonadota</taxon>
        <taxon>Gammaproteobacteria</taxon>
        <taxon>Pseudomonadales</taxon>
        <taxon>Pseudomonadaceae</taxon>
        <taxon>Pseudomonas</taxon>
    </lineage>
</organism>
<evidence type="ECO:0000313" key="5">
    <source>
        <dbReference type="EMBL" id="TLP69537.1"/>
    </source>
</evidence>
<protein>
    <recommendedName>
        <fullName evidence="2">Bleomycin resistance protein</fullName>
    </recommendedName>
</protein>
<dbReference type="InterPro" id="IPR037523">
    <property type="entry name" value="VOC_core"/>
</dbReference>
<comment type="caution">
    <text evidence="5">The sequence shown here is derived from an EMBL/GenBank/DDBJ whole genome shotgun (WGS) entry which is preliminary data.</text>
</comment>
<dbReference type="InterPro" id="IPR029068">
    <property type="entry name" value="Glyas_Bleomycin-R_OHBP_Dase"/>
</dbReference>
<dbReference type="EMBL" id="VASG01000011">
    <property type="protein sequence ID" value="TLP69537.1"/>
    <property type="molecule type" value="Genomic_DNA"/>
</dbReference>
<dbReference type="InterPro" id="IPR000335">
    <property type="entry name" value="Bleomycin-R"/>
</dbReference>
<dbReference type="Gene3D" id="3.10.180.10">
    <property type="entry name" value="2,3-Dihydroxybiphenyl 1,2-Dioxygenase, domain 1"/>
    <property type="match status" value="1"/>
</dbReference>
<accession>A0A5R8ZUC2</accession>
<gene>
    <name evidence="5" type="ORF">FEA48_29050</name>
</gene>
<evidence type="ECO:0000256" key="3">
    <source>
        <dbReference type="ARBA" id="ARBA00023251"/>
    </source>
</evidence>
<dbReference type="AlphaFoldDB" id="A0A5R8ZUC2"/>
<dbReference type="PANTHER" id="PTHR21366">
    <property type="entry name" value="GLYOXALASE FAMILY PROTEIN"/>
    <property type="match status" value="1"/>
</dbReference>
<sequence length="143" mass="16564">MLNMNALVPELIVADLTKSLHFYCEVLGFAIEYQRREDDFAFLSFGDSQLMLEQDWHSDSPWSVRPLDPPLGRGINFSIRCPDIQALVSSLNEARISLRKPVEERWYRQDEQLYGERNFLVQDPDGYLLRFAQSLGSRPLPAD</sequence>
<dbReference type="Proteomes" id="UP000307510">
    <property type="component" value="Unassembled WGS sequence"/>
</dbReference>
<dbReference type="PANTHER" id="PTHR21366:SF22">
    <property type="entry name" value="VOC DOMAIN-CONTAINING PROTEIN"/>
    <property type="match status" value="1"/>
</dbReference>
<name>A0A5R8ZUC2_PSENT</name>
<keyword evidence="3" id="KW-0046">Antibiotic resistance</keyword>
<dbReference type="GO" id="GO:0046677">
    <property type="term" value="P:response to antibiotic"/>
    <property type="evidence" value="ECO:0007669"/>
    <property type="project" value="UniProtKB-KW"/>
</dbReference>
<dbReference type="Pfam" id="PF00903">
    <property type="entry name" value="Glyoxalase"/>
    <property type="match status" value="1"/>
</dbReference>
<dbReference type="RefSeq" id="WP_138216884.1">
    <property type="nucleotide sequence ID" value="NZ_VASG01000011.1"/>
</dbReference>
<evidence type="ECO:0000256" key="2">
    <source>
        <dbReference type="ARBA" id="ARBA00021572"/>
    </source>
</evidence>
<dbReference type="PROSITE" id="PS51819">
    <property type="entry name" value="VOC"/>
    <property type="match status" value="1"/>
</dbReference>
<reference evidence="5 6" key="1">
    <citation type="submission" date="2019-05" db="EMBL/GenBank/DDBJ databases">
        <authorList>
            <person name="Moore K."/>
            <person name="O'Neill P."/>
            <person name="Farbos A."/>
            <person name="Studholme D.J."/>
        </authorList>
    </citation>
    <scope>NUCLEOTIDE SEQUENCE [LARGE SCALE GENOMIC DNA]</scope>
    <source>
        <strain evidence="5 6">DSM 9128</strain>
    </source>
</reference>
<dbReference type="SUPFAM" id="SSF54593">
    <property type="entry name" value="Glyoxalase/Bleomycin resistance protein/Dihydroxybiphenyl dioxygenase"/>
    <property type="match status" value="1"/>
</dbReference>
<feature type="domain" description="VOC" evidence="4">
    <location>
        <begin position="3"/>
        <end position="134"/>
    </location>
</feature>
<evidence type="ECO:0000313" key="6">
    <source>
        <dbReference type="Proteomes" id="UP000307510"/>
    </source>
</evidence>
<evidence type="ECO:0000256" key="1">
    <source>
        <dbReference type="ARBA" id="ARBA00011051"/>
    </source>
</evidence>
<reference evidence="6" key="2">
    <citation type="submission" date="2019-06" db="EMBL/GenBank/DDBJ databases">
        <title>AzeR, a transcriptional regulator that responds to azelaic acid in Pseudomonas nitroreducens.</title>
        <authorList>
            <person name="Bez C."/>
            <person name="Javvadi S.G."/>
            <person name="Bertani I."/>
            <person name="Devescovi G."/>
            <person name="Studholme D.J."/>
            <person name="Geller A."/>
            <person name="Levy A."/>
            <person name="Venturi V."/>
        </authorList>
    </citation>
    <scope>NUCLEOTIDE SEQUENCE [LARGE SCALE GENOMIC DNA]</scope>
    <source>
        <strain evidence="6">DSM 9128</strain>
    </source>
</reference>
<evidence type="ECO:0000259" key="4">
    <source>
        <dbReference type="PROSITE" id="PS51819"/>
    </source>
</evidence>
<comment type="similarity">
    <text evidence="1">Belongs to the bleomycin resistance protein family.</text>
</comment>
<dbReference type="InterPro" id="IPR004360">
    <property type="entry name" value="Glyas_Fos-R_dOase_dom"/>
</dbReference>
<dbReference type="InterPro" id="IPR050383">
    <property type="entry name" value="GlyoxalaseI/FosfomycinResist"/>
</dbReference>
<proteinExistence type="inferred from homology"/>
<dbReference type="CDD" id="cd08349">
    <property type="entry name" value="BLMA_like"/>
    <property type="match status" value="1"/>
</dbReference>